<evidence type="ECO:0000259" key="1">
    <source>
        <dbReference type="Pfam" id="PF09346"/>
    </source>
</evidence>
<reference evidence="2 3" key="1">
    <citation type="submission" date="2021-03" db="EMBL/GenBank/DDBJ databases">
        <title>Genomic Encyclopedia of Type Strains, Phase IV (KMG-IV): sequencing the most valuable type-strain genomes for metagenomic binning, comparative biology and taxonomic classification.</title>
        <authorList>
            <person name="Goeker M."/>
        </authorList>
    </citation>
    <scope>NUCLEOTIDE SEQUENCE [LARGE SCALE GENOMIC DNA]</scope>
    <source>
        <strain evidence="2 3">DSM 26048</strain>
    </source>
</reference>
<dbReference type="InterPro" id="IPR037883">
    <property type="entry name" value="Knr4/Smi1-like_sf"/>
</dbReference>
<keyword evidence="3" id="KW-1185">Reference proteome</keyword>
<organism evidence="2 3">
    <name type="scientific">Paenibacillus eucommiae</name>
    <dbReference type="NCBI Taxonomy" id="1355755"/>
    <lineage>
        <taxon>Bacteria</taxon>
        <taxon>Bacillati</taxon>
        <taxon>Bacillota</taxon>
        <taxon>Bacilli</taxon>
        <taxon>Bacillales</taxon>
        <taxon>Paenibacillaceae</taxon>
        <taxon>Paenibacillus</taxon>
    </lineage>
</organism>
<dbReference type="RefSeq" id="WP_209971626.1">
    <property type="nucleotide sequence ID" value="NZ_JAGGLB010000006.1"/>
</dbReference>
<dbReference type="Gene3D" id="3.40.1580.10">
    <property type="entry name" value="SMI1/KNR4-like"/>
    <property type="match status" value="1"/>
</dbReference>
<protein>
    <recommendedName>
        <fullName evidence="1">Knr4/Smi1-like domain-containing protein</fullName>
    </recommendedName>
</protein>
<accession>A0ABS4IV64</accession>
<name>A0ABS4IV64_9BACL</name>
<feature type="domain" description="Knr4/Smi1-like" evidence="1">
    <location>
        <begin position="73"/>
        <end position="171"/>
    </location>
</feature>
<proteinExistence type="predicted"/>
<evidence type="ECO:0000313" key="2">
    <source>
        <dbReference type="EMBL" id="MBP1990886.1"/>
    </source>
</evidence>
<dbReference type="Proteomes" id="UP001519287">
    <property type="component" value="Unassembled WGS sequence"/>
</dbReference>
<dbReference type="InterPro" id="IPR018958">
    <property type="entry name" value="Knr4/Smi1-like_dom"/>
</dbReference>
<dbReference type="Pfam" id="PF09346">
    <property type="entry name" value="SMI1_KNR4"/>
    <property type="match status" value="1"/>
</dbReference>
<evidence type="ECO:0000313" key="3">
    <source>
        <dbReference type="Proteomes" id="UP001519287"/>
    </source>
</evidence>
<comment type="caution">
    <text evidence="2">The sequence shown here is derived from an EMBL/GenBank/DDBJ whole genome shotgun (WGS) entry which is preliminary data.</text>
</comment>
<sequence>MNWNAVFEKEYMKIDGLSKDDLQRFLCAWNMPMSEEEIAEIVERQQNPFPVTDPLYSQYKPFDPSRWTLPQKKLPISYIDFLQYSNGGEFVNGERYFQFFSAADFRVMNLAYEFPEYMRGAVSLGMDGCGNHYIFDMREDMMDGEYPIVAAHSGNLGYEDCKKIADSLADLCRGTTSVEDELND</sequence>
<dbReference type="EMBL" id="JAGGLB010000006">
    <property type="protein sequence ID" value="MBP1990886.1"/>
    <property type="molecule type" value="Genomic_DNA"/>
</dbReference>
<dbReference type="SUPFAM" id="SSF160631">
    <property type="entry name" value="SMI1/KNR4-like"/>
    <property type="match status" value="1"/>
</dbReference>
<gene>
    <name evidence="2" type="ORF">J2Z66_002492</name>
</gene>